<evidence type="ECO:0000259" key="4">
    <source>
        <dbReference type="PROSITE" id="PS01180"/>
    </source>
</evidence>
<comment type="caution">
    <text evidence="2">Lacks conserved residue(s) required for the propagation of feature annotation.</text>
</comment>
<dbReference type="Pfam" id="PF00431">
    <property type="entry name" value="CUB"/>
    <property type="match status" value="1"/>
</dbReference>
<evidence type="ECO:0000256" key="2">
    <source>
        <dbReference type="PROSITE-ProRule" id="PRU00059"/>
    </source>
</evidence>
<accession>A0A0B7B1G7</accession>
<feature type="domain" description="CUB" evidence="4">
    <location>
        <begin position="35"/>
        <end position="147"/>
    </location>
</feature>
<dbReference type="SMART" id="SM00042">
    <property type="entry name" value="CUB"/>
    <property type="match status" value="1"/>
</dbReference>
<organism evidence="5">
    <name type="scientific">Arion vulgaris</name>
    <dbReference type="NCBI Taxonomy" id="1028688"/>
    <lineage>
        <taxon>Eukaryota</taxon>
        <taxon>Metazoa</taxon>
        <taxon>Spiralia</taxon>
        <taxon>Lophotrochozoa</taxon>
        <taxon>Mollusca</taxon>
        <taxon>Gastropoda</taxon>
        <taxon>Heterobranchia</taxon>
        <taxon>Euthyneura</taxon>
        <taxon>Panpulmonata</taxon>
        <taxon>Eupulmonata</taxon>
        <taxon>Stylommatophora</taxon>
        <taxon>Helicina</taxon>
        <taxon>Arionoidea</taxon>
        <taxon>Arionidae</taxon>
        <taxon>Arion</taxon>
    </lineage>
</organism>
<dbReference type="SUPFAM" id="SSF49854">
    <property type="entry name" value="Spermadhesin, CUB domain"/>
    <property type="match status" value="1"/>
</dbReference>
<evidence type="ECO:0000256" key="3">
    <source>
        <dbReference type="SAM" id="SignalP"/>
    </source>
</evidence>
<evidence type="ECO:0000313" key="5">
    <source>
        <dbReference type="EMBL" id="CEK86727.1"/>
    </source>
</evidence>
<dbReference type="CDD" id="cd00041">
    <property type="entry name" value="CUB"/>
    <property type="match status" value="1"/>
</dbReference>
<protein>
    <recommendedName>
        <fullName evidence="4">CUB domain-containing protein</fullName>
    </recommendedName>
</protein>
<feature type="chain" id="PRO_5002113326" description="CUB domain-containing protein" evidence="3">
    <location>
        <begin position="20"/>
        <end position="208"/>
    </location>
</feature>
<dbReference type="GO" id="GO:0005615">
    <property type="term" value="C:extracellular space"/>
    <property type="evidence" value="ECO:0007669"/>
    <property type="project" value="TreeGrafter"/>
</dbReference>
<dbReference type="GO" id="GO:0004252">
    <property type="term" value="F:serine-type endopeptidase activity"/>
    <property type="evidence" value="ECO:0007669"/>
    <property type="project" value="TreeGrafter"/>
</dbReference>
<dbReference type="InterPro" id="IPR035914">
    <property type="entry name" value="Sperma_CUB_dom_sf"/>
</dbReference>
<feature type="signal peptide" evidence="3">
    <location>
        <begin position="1"/>
        <end position="19"/>
    </location>
</feature>
<name>A0A0B7B1G7_9EUPU</name>
<evidence type="ECO:0000256" key="1">
    <source>
        <dbReference type="ARBA" id="ARBA00023157"/>
    </source>
</evidence>
<dbReference type="Gene3D" id="2.60.120.290">
    <property type="entry name" value="Spermadhesin, CUB domain"/>
    <property type="match status" value="1"/>
</dbReference>
<keyword evidence="1" id="KW-1015">Disulfide bond</keyword>
<dbReference type="PANTHER" id="PTHR24255:SF31">
    <property type="entry name" value="CUBILIN-LIKE PROTEIN"/>
    <property type="match status" value="1"/>
</dbReference>
<dbReference type="EMBL" id="HACG01039862">
    <property type="protein sequence ID" value="CEK86727.1"/>
    <property type="molecule type" value="Transcribed_RNA"/>
</dbReference>
<reference evidence="5" key="1">
    <citation type="submission" date="2014-12" db="EMBL/GenBank/DDBJ databases">
        <title>Insight into the proteome of Arion vulgaris.</title>
        <authorList>
            <person name="Aradska J."/>
            <person name="Bulat T."/>
            <person name="Smidak R."/>
            <person name="Sarate P."/>
            <person name="Gangsoo J."/>
            <person name="Sialana F."/>
            <person name="Bilban M."/>
            <person name="Lubec G."/>
        </authorList>
    </citation>
    <scope>NUCLEOTIDE SEQUENCE</scope>
    <source>
        <tissue evidence="5">Skin</tissue>
    </source>
</reference>
<dbReference type="PROSITE" id="PS01180">
    <property type="entry name" value="CUB"/>
    <property type="match status" value="1"/>
</dbReference>
<dbReference type="AlphaFoldDB" id="A0A0B7B1G7"/>
<gene>
    <name evidence="5" type="primary">ORF155401</name>
</gene>
<keyword evidence="3" id="KW-0732">Signal</keyword>
<sequence>MAGLSTLTILFAVVLFCSARVAKRQASAITLDICTAGSLDVAAGSVLHIRSSNFGYSNYNHNTDCITSLKTGQQPLILSVKFLSANIEYNNYCFYDYLCMNGVRYCGNWAAPRTFSFLVPETSTFSLSFHTDISVNGPGFKVRIEARAAESEILSQAVGGVGASASSIAYDRVTYNSYLRSTYYDRCTVFPNMFYNWYTSTTNPSTTT</sequence>
<proteinExistence type="predicted"/>
<dbReference type="PANTHER" id="PTHR24255">
    <property type="entry name" value="COMPLEMENT COMPONENT 1, S SUBCOMPONENT-RELATED"/>
    <property type="match status" value="1"/>
</dbReference>
<dbReference type="InterPro" id="IPR000859">
    <property type="entry name" value="CUB_dom"/>
</dbReference>